<dbReference type="InterPro" id="IPR019559">
    <property type="entry name" value="Cullin_neddylation_domain"/>
</dbReference>
<dbReference type="InterPro" id="IPR059120">
    <property type="entry name" value="Cullin-like_AB"/>
</dbReference>
<dbReference type="STRING" id="461836.A0A0L0DCJ7"/>
<dbReference type="GeneID" id="25564304"/>
<dbReference type="GO" id="GO:0031625">
    <property type="term" value="F:ubiquitin protein ligase binding"/>
    <property type="evidence" value="ECO:0007669"/>
    <property type="project" value="InterPro"/>
</dbReference>
<dbReference type="SUPFAM" id="SSF75632">
    <property type="entry name" value="Cullin homology domain"/>
    <property type="match status" value="1"/>
</dbReference>
<dbReference type="Proteomes" id="UP000054408">
    <property type="component" value="Unassembled WGS sequence"/>
</dbReference>
<dbReference type="Pfam" id="PF10557">
    <property type="entry name" value="Cullin_Nedd8"/>
    <property type="match status" value="1"/>
</dbReference>
<dbReference type="FunFam" id="1.10.10.10:FF:000014">
    <property type="entry name" value="Cullin 1"/>
    <property type="match status" value="1"/>
</dbReference>
<dbReference type="SMART" id="SM00884">
    <property type="entry name" value="Cullin_Nedd8"/>
    <property type="match status" value="1"/>
</dbReference>
<dbReference type="eggNOG" id="KOG2166">
    <property type="taxonomic scope" value="Eukaryota"/>
</dbReference>
<dbReference type="PROSITE" id="PS01256">
    <property type="entry name" value="CULLIN_1"/>
    <property type="match status" value="1"/>
</dbReference>
<feature type="region of interest" description="Disordered" evidence="9">
    <location>
        <begin position="509"/>
        <end position="553"/>
    </location>
</feature>
<dbReference type="InterPro" id="IPR001373">
    <property type="entry name" value="Cullin_N"/>
</dbReference>
<keyword evidence="12" id="KW-1185">Reference proteome</keyword>
<evidence type="ECO:0000256" key="5">
    <source>
        <dbReference type="ARBA" id="ARBA00022843"/>
    </source>
</evidence>
<evidence type="ECO:0000256" key="4">
    <source>
        <dbReference type="ARBA" id="ARBA00022786"/>
    </source>
</evidence>
<dbReference type="AlphaFoldDB" id="A0A0L0DCJ7"/>
<organism evidence="11 12">
    <name type="scientific">Thecamonas trahens ATCC 50062</name>
    <dbReference type="NCBI Taxonomy" id="461836"/>
    <lineage>
        <taxon>Eukaryota</taxon>
        <taxon>Apusozoa</taxon>
        <taxon>Apusomonadida</taxon>
        <taxon>Apusomonadidae</taxon>
        <taxon>Thecamonas</taxon>
    </lineage>
</organism>
<reference evidence="11 12" key="1">
    <citation type="submission" date="2010-05" db="EMBL/GenBank/DDBJ databases">
        <title>The Genome Sequence of Thecamonas trahens ATCC 50062.</title>
        <authorList>
            <consortium name="The Broad Institute Genome Sequencing Platform"/>
            <person name="Russ C."/>
            <person name="Cuomo C."/>
            <person name="Shea T."/>
            <person name="Young S.K."/>
            <person name="Zeng Q."/>
            <person name="Koehrsen M."/>
            <person name="Haas B."/>
            <person name="Borodovsky M."/>
            <person name="Guigo R."/>
            <person name="Alvarado L."/>
            <person name="Berlin A."/>
            <person name="Bochicchio J."/>
            <person name="Borenstein D."/>
            <person name="Chapman S."/>
            <person name="Chen Z."/>
            <person name="Freedman E."/>
            <person name="Gellesch M."/>
            <person name="Goldberg J."/>
            <person name="Griggs A."/>
            <person name="Gujja S."/>
            <person name="Heilman E."/>
            <person name="Heiman D."/>
            <person name="Hepburn T."/>
            <person name="Howarth C."/>
            <person name="Jen D."/>
            <person name="Larson L."/>
            <person name="Mehta T."/>
            <person name="Park D."/>
            <person name="Pearson M."/>
            <person name="Roberts A."/>
            <person name="Saif S."/>
            <person name="Shenoy N."/>
            <person name="Sisk P."/>
            <person name="Stolte C."/>
            <person name="Sykes S."/>
            <person name="Thomson T."/>
            <person name="Walk T."/>
            <person name="White J."/>
            <person name="Yandava C."/>
            <person name="Burger G."/>
            <person name="Gray M.W."/>
            <person name="Holland P.W.H."/>
            <person name="King N."/>
            <person name="Lang F.B.F."/>
            <person name="Roger A.J."/>
            <person name="Ruiz-Trillo I."/>
            <person name="Lander E."/>
            <person name="Nusbaum C."/>
        </authorList>
    </citation>
    <scope>NUCLEOTIDE SEQUENCE [LARGE SCALE GENOMIC DNA]</scope>
    <source>
        <strain evidence="11 12">ATCC 50062</strain>
    </source>
</reference>
<keyword evidence="3" id="KW-1017">Isopeptide bond</keyword>
<feature type="compositionally biased region" description="Basic and acidic residues" evidence="9">
    <location>
        <begin position="512"/>
        <end position="526"/>
    </location>
</feature>
<dbReference type="InterPro" id="IPR045093">
    <property type="entry name" value="Cullin"/>
</dbReference>
<feature type="compositionally biased region" description="Basic residues" evidence="9">
    <location>
        <begin position="540"/>
        <end position="552"/>
    </location>
</feature>
<keyword evidence="5" id="KW-0832">Ubl conjugation</keyword>
<dbReference type="GO" id="GO:0031461">
    <property type="term" value="C:cullin-RING ubiquitin ligase complex"/>
    <property type="evidence" value="ECO:0007669"/>
    <property type="project" value="InterPro"/>
</dbReference>
<dbReference type="Gene3D" id="1.10.10.10">
    <property type="entry name" value="Winged helix-like DNA-binding domain superfamily/Winged helix DNA-binding domain"/>
    <property type="match status" value="1"/>
</dbReference>
<dbReference type="FunFam" id="1.20.1310.10:FF:000012">
    <property type="entry name" value="Cullin 2"/>
    <property type="match status" value="1"/>
</dbReference>
<dbReference type="InterPro" id="IPR036390">
    <property type="entry name" value="WH_DNA-bd_sf"/>
</dbReference>
<dbReference type="PANTHER" id="PTHR11932">
    <property type="entry name" value="CULLIN"/>
    <property type="match status" value="1"/>
</dbReference>
<dbReference type="RefSeq" id="XP_013758443.1">
    <property type="nucleotide sequence ID" value="XM_013902989.1"/>
</dbReference>
<dbReference type="InterPro" id="IPR016157">
    <property type="entry name" value="Cullin_CS"/>
</dbReference>
<dbReference type="Pfam" id="PF26557">
    <property type="entry name" value="Cullin_AB"/>
    <property type="match status" value="1"/>
</dbReference>
<name>A0A0L0DCJ7_THETB</name>
<sequence>MWRDKVLAPLKDRLVYAILEQVRKERDGEAIERELVVKPIESMVKLGLERNKPLAVYSETIELPYIAALHEYYAAETTNFLAQNAVPDYYSHAETRMAEESARAVLFLDTSSEPRVTAALTDIFVTAHLPALQGEVIPLVAAMVADSSSESHAAKALARGYALLARVPGAFDSVQDALGAFVVERGLAALDKLGDEPASNPRKYVEALLEHYAAFRTVVDTAFAGSGQFSLVLDKAMREIVNAKPKTNAGSSGGASSLPPAAELLAKYCDMVLRKSSKSQLEDAELSKVLDSVMEVFQYLEDKDVFQKFYSQMLAKRLIQSLSVSDDAESAMISRLKKAAGYEYTSKLQKMFQDMTLSDELNASFATAVEKTGMDIGGVAFSFKVLTKGSWPLSSPSTPFVQPPELDKLIKRFEAFYKNQHSGRELFWLPELTKGELRTAYLAKNHDLIVTNYQMAILCLFNRGTVFSVAEIGKLVGLESKVLMRNVASLVKVKLLSLVADAGDTAVSQAEPKAEAKAKTEAKTEAETDDAAASSSAKPSKGKKGKGKKRAPIKLNSSTKLEVNLNFSNKRIRVKVLSSLIRDSTEERAATVRGVSEERMFFLQAAVVRLMKARKKMAHSVLVGEVCEIAAARFKPRVALIKKAIEQLIDKGYLARVQGEKGMYEYLA</sequence>
<dbReference type="PROSITE" id="PS50069">
    <property type="entry name" value="CULLIN_2"/>
    <property type="match status" value="1"/>
</dbReference>
<dbReference type="OrthoDB" id="27073at2759"/>
<protein>
    <recommendedName>
        <fullName evidence="6">Cullin-5</fullName>
    </recommendedName>
</protein>
<dbReference type="Gene3D" id="3.30.230.130">
    <property type="entry name" value="Cullin, Chain C, Domain 2"/>
    <property type="match status" value="1"/>
</dbReference>
<dbReference type="Gene3D" id="1.20.1310.10">
    <property type="entry name" value="Cullin Repeats"/>
    <property type="match status" value="3"/>
</dbReference>
<accession>A0A0L0DCJ7</accession>
<dbReference type="Pfam" id="PF00888">
    <property type="entry name" value="Cullin"/>
    <property type="match status" value="1"/>
</dbReference>
<dbReference type="OMA" id="PRPVWND"/>
<evidence type="ECO:0000313" key="12">
    <source>
        <dbReference type="Proteomes" id="UP000054408"/>
    </source>
</evidence>
<evidence type="ECO:0000256" key="6">
    <source>
        <dbReference type="ARBA" id="ARBA00040451"/>
    </source>
</evidence>
<feature type="domain" description="Cullin family profile" evidence="10">
    <location>
        <begin position="260"/>
        <end position="491"/>
    </location>
</feature>
<keyword evidence="4" id="KW-0833">Ubl conjugation pathway</keyword>
<dbReference type="InterPro" id="IPR036388">
    <property type="entry name" value="WH-like_DNA-bd_sf"/>
</dbReference>
<evidence type="ECO:0000256" key="8">
    <source>
        <dbReference type="RuleBase" id="RU003829"/>
    </source>
</evidence>
<evidence type="ECO:0000256" key="1">
    <source>
        <dbReference type="ARBA" id="ARBA00004906"/>
    </source>
</evidence>
<dbReference type="InterPro" id="IPR016158">
    <property type="entry name" value="Cullin_homology"/>
</dbReference>
<dbReference type="GO" id="GO:0005634">
    <property type="term" value="C:nucleus"/>
    <property type="evidence" value="ECO:0007669"/>
    <property type="project" value="UniProtKB-ARBA"/>
</dbReference>
<evidence type="ECO:0000256" key="9">
    <source>
        <dbReference type="SAM" id="MobiDB-lite"/>
    </source>
</evidence>
<dbReference type="InterPro" id="IPR016159">
    <property type="entry name" value="Cullin_repeat-like_dom_sf"/>
</dbReference>
<evidence type="ECO:0000259" key="10">
    <source>
        <dbReference type="PROSITE" id="PS50069"/>
    </source>
</evidence>
<comment type="similarity">
    <text evidence="2 7 8">Belongs to the cullin family.</text>
</comment>
<dbReference type="SUPFAM" id="SSF74788">
    <property type="entry name" value="Cullin repeat-like"/>
    <property type="match status" value="1"/>
</dbReference>
<evidence type="ECO:0000256" key="2">
    <source>
        <dbReference type="ARBA" id="ARBA00006019"/>
    </source>
</evidence>
<dbReference type="InterPro" id="IPR036317">
    <property type="entry name" value="Cullin_homology_sf"/>
</dbReference>
<comment type="pathway">
    <text evidence="1">Protein modification; protein ubiquitination.</text>
</comment>
<dbReference type="EMBL" id="GL349452">
    <property type="protein sequence ID" value="KNC49033.1"/>
    <property type="molecule type" value="Genomic_DNA"/>
</dbReference>
<evidence type="ECO:0000313" key="11">
    <source>
        <dbReference type="EMBL" id="KNC49033.1"/>
    </source>
</evidence>
<dbReference type="FunFam" id="1.20.1310.10:FF:000014">
    <property type="entry name" value="Cullin 5"/>
    <property type="match status" value="1"/>
</dbReference>
<gene>
    <name evidence="11" type="ORF">AMSG_04777</name>
</gene>
<proteinExistence type="inferred from homology"/>
<dbReference type="SUPFAM" id="SSF46785">
    <property type="entry name" value="Winged helix' DNA-binding domain"/>
    <property type="match status" value="1"/>
</dbReference>
<dbReference type="SMART" id="SM00182">
    <property type="entry name" value="CULLIN"/>
    <property type="match status" value="1"/>
</dbReference>
<dbReference type="GO" id="GO:0006511">
    <property type="term" value="P:ubiquitin-dependent protein catabolic process"/>
    <property type="evidence" value="ECO:0007669"/>
    <property type="project" value="InterPro"/>
</dbReference>
<evidence type="ECO:0000256" key="3">
    <source>
        <dbReference type="ARBA" id="ARBA00022499"/>
    </source>
</evidence>
<evidence type="ECO:0000256" key="7">
    <source>
        <dbReference type="PROSITE-ProRule" id="PRU00330"/>
    </source>
</evidence>